<organism evidence="4">
    <name type="scientific">Tanacetum cinerariifolium</name>
    <name type="common">Dalmatian daisy</name>
    <name type="synonym">Chrysanthemum cinerariifolium</name>
    <dbReference type="NCBI Taxonomy" id="118510"/>
    <lineage>
        <taxon>Eukaryota</taxon>
        <taxon>Viridiplantae</taxon>
        <taxon>Streptophyta</taxon>
        <taxon>Embryophyta</taxon>
        <taxon>Tracheophyta</taxon>
        <taxon>Spermatophyta</taxon>
        <taxon>Magnoliopsida</taxon>
        <taxon>eudicotyledons</taxon>
        <taxon>Gunneridae</taxon>
        <taxon>Pentapetalae</taxon>
        <taxon>asterids</taxon>
        <taxon>campanulids</taxon>
        <taxon>Asterales</taxon>
        <taxon>Asteraceae</taxon>
        <taxon>Asteroideae</taxon>
        <taxon>Anthemideae</taxon>
        <taxon>Anthemidinae</taxon>
        <taxon>Tanacetum</taxon>
    </lineage>
</organism>
<comment type="caution">
    <text evidence="4">The sequence shown here is derived from an EMBL/GenBank/DDBJ whole genome shotgun (WGS) entry which is preliminary data.</text>
</comment>
<protein>
    <recommendedName>
        <fullName evidence="3">RRM domain-containing protein</fullName>
    </recommendedName>
</protein>
<keyword evidence="1" id="KW-0694">RNA-binding</keyword>
<name>A0A6L2JGF8_TANCI</name>
<reference evidence="4" key="1">
    <citation type="journal article" date="2019" name="Sci. Rep.">
        <title>Draft genome of Tanacetum cinerariifolium, the natural source of mosquito coil.</title>
        <authorList>
            <person name="Yamashiro T."/>
            <person name="Shiraishi A."/>
            <person name="Satake H."/>
            <person name="Nakayama K."/>
        </authorList>
    </citation>
    <scope>NUCLEOTIDE SEQUENCE</scope>
</reference>
<evidence type="ECO:0000313" key="4">
    <source>
        <dbReference type="EMBL" id="GEU35820.1"/>
    </source>
</evidence>
<evidence type="ECO:0000256" key="1">
    <source>
        <dbReference type="PROSITE-ProRule" id="PRU00176"/>
    </source>
</evidence>
<dbReference type="PANTHER" id="PTHR33116:SF78">
    <property type="entry name" value="OS12G0587133 PROTEIN"/>
    <property type="match status" value="1"/>
</dbReference>
<gene>
    <name evidence="4" type="ORF">Tci_007798</name>
</gene>
<feature type="domain" description="RRM" evidence="3">
    <location>
        <begin position="253"/>
        <end position="332"/>
    </location>
</feature>
<accession>A0A6L2JGF8</accession>
<dbReference type="EMBL" id="BKCJ010000735">
    <property type="protein sequence ID" value="GEU35820.1"/>
    <property type="molecule type" value="Genomic_DNA"/>
</dbReference>
<sequence>MYPRFEQKKHVSNEGLMNQSVVRGLHVMLEGLRPWKNYVVYRYYGVGVSISEVDSLVASLGCTFDSIPFIYLGLSVGKNMSLPIYYISLFKAPILVINTLESLRRRLVTDTIKKGQNSSKTGQNRAQNGKREKVNSQSLLGKWKWRFHNEKEAILFHVISEFYGEYEGFSSLVNSFGLADPLPYYGRTSGVALVIVLWIFFQDSMRLTLLKIVRGRDLKALYNPLSLCAQGLEEDIKLVDLDLPSVFPSFSITNIVMGNVETNGCGRTNKDTKALWKMFEKYGNVEDVYIAFKRTKKNTSFGLLSLKPWDDKEPFTKKLTWGCIDGLPIQGRHNRAIKSIVNKLGHSMFEEEFVDPTMMVDDGSEAIV</sequence>
<feature type="compositionally biased region" description="Polar residues" evidence="2">
    <location>
        <begin position="114"/>
        <end position="127"/>
    </location>
</feature>
<feature type="region of interest" description="Disordered" evidence="2">
    <location>
        <begin position="114"/>
        <end position="134"/>
    </location>
</feature>
<dbReference type="AlphaFoldDB" id="A0A6L2JGF8"/>
<proteinExistence type="predicted"/>
<dbReference type="GO" id="GO:0003723">
    <property type="term" value="F:RNA binding"/>
    <property type="evidence" value="ECO:0007669"/>
    <property type="project" value="UniProtKB-UniRule"/>
</dbReference>
<dbReference type="PROSITE" id="PS50102">
    <property type="entry name" value="RRM"/>
    <property type="match status" value="1"/>
</dbReference>
<evidence type="ECO:0000259" key="3">
    <source>
        <dbReference type="PROSITE" id="PS50102"/>
    </source>
</evidence>
<dbReference type="InterPro" id="IPR000504">
    <property type="entry name" value="RRM_dom"/>
</dbReference>
<evidence type="ECO:0000256" key="2">
    <source>
        <dbReference type="SAM" id="MobiDB-lite"/>
    </source>
</evidence>
<dbReference type="PANTHER" id="PTHR33116">
    <property type="entry name" value="REVERSE TRANSCRIPTASE ZINC-BINDING DOMAIN-CONTAINING PROTEIN-RELATED-RELATED"/>
    <property type="match status" value="1"/>
</dbReference>